<feature type="transmembrane region" description="Helical" evidence="1">
    <location>
        <begin position="12"/>
        <end position="33"/>
    </location>
</feature>
<name>A0A5N6GMN9_ASPFL</name>
<protein>
    <submittedName>
        <fullName evidence="2">Uncharacterized protein</fullName>
    </submittedName>
</protein>
<proteinExistence type="predicted"/>
<feature type="transmembrane region" description="Helical" evidence="1">
    <location>
        <begin position="53"/>
        <end position="79"/>
    </location>
</feature>
<evidence type="ECO:0000256" key="1">
    <source>
        <dbReference type="SAM" id="Phobius"/>
    </source>
</evidence>
<gene>
    <name evidence="2" type="ORF">BDV35DRAFT_332038</name>
</gene>
<accession>A0A5N6GMN9</accession>
<keyword evidence="1" id="KW-0472">Membrane</keyword>
<dbReference type="AlphaFoldDB" id="A0A5N6GMN9"/>
<reference evidence="2" key="1">
    <citation type="submission" date="2019-04" db="EMBL/GenBank/DDBJ databases">
        <title>Friends and foes A comparative genomics study of 23 Aspergillus species from section Flavi.</title>
        <authorList>
            <consortium name="DOE Joint Genome Institute"/>
            <person name="Kjaerbolling I."/>
            <person name="Vesth T."/>
            <person name="Frisvad J.C."/>
            <person name="Nybo J.L."/>
            <person name="Theobald S."/>
            <person name="Kildgaard S."/>
            <person name="Isbrandt T."/>
            <person name="Kuo A."/>
            <person name="Sato A."/>
            <person name="Lyhne E.K."/>
            <person name="Kogle M.E."/>
            <person name="Wiebenga A."/>
            <person name="Kun R.S."/>
            <person name="Lubbers R.J."/>
            <person name="Makela M.R."/>
            <person name="Barry K."/>
            <person name="Chovatia M."/>
            <person name="Clum A."/>
            <person name="Daum C."/>
            <person name="Haridas S."/>
            <person name="He G."/>
            <person name="LaButti K."/>
            <person name="Lipzen A."/>
            <person name="Mondo S."/>
            <person name="Riley R."/>
            <person name="Salamov A."/>
            <person name="Simmons B.A."/>
            <person name="Magnuson J.K."/>
            <person name="Henrissat B."/>
            <person name="Mortensen U.H."/>
            <person name="Larsen T.O."/>
            <person name="Devries R.P."/>
            <person name="Grigoriev I.V."/>
            <person name="Machida M."/>
            <person name="Baker S.E."/>
            <person name="Andersen M.R."/>
        </authorList>
    </citation>
    <scope>NUCLEOTIDE SEQUENCE [LARGE SCALE GENOMIC DNA]</scope>
    <source>
        <strain evidence="2">CBS 121.62</strain>
    </source>
</reference>
<organism evidence="2">
    <name type="scientific">Aspergillus flavus</name>
    <dbReference type="NCBI Taxonomy" id="5059"/>
    <lineage>
        <taxon>Eukaryota</taxon>
        <taxon>Fungi</taxon>
        <taxon>Dikarya</taxon>
        <taxon>Ascomycota</taxon>
        <taxon>Pezizomycotina</taxon>
        <taxon>Eurotiomycetes</taxon>
        <taxon>Eurotiomycetidae</taxon>
        <taxon>Eurotiales</taxon>
        <taxon>Aspergillaceae</taxon>
        <taxon>Aspergillus</taxon>
        <taxon>Aspergillus subgen. Circumdati</taxon>
    </lineage>
</organism>
<keyword evidence="1" id="KW-1133">Transmembrane helix</keyword>
<dbReference type="EMBL" id="ML734649">
    <property type="protein sequence ID" value="KAB8243087.1"/>
    <property type="molecule type" value="Genomic_DNA"/>
</dbReference>
<evidence type="ECO:0000313" key="2">
    <source>
        <dbReference type="EMBL" id="KAB8243087.1"/>
    </source>
</evidence>
<sequence>MFRMPMAVVYRFLPLCFPFVAFVISLGLVAPLFHSNCSCAVSFPLLPAISRVFSAVFLFSLPLFAMLCFYSCICIFMTLGSASHVCQTVPAISLRGWHGSRSRTTFLFSVISSTTYPSAPLSTD</sequence>
<keyword evidence="1" id="KW-0812">Transmembrane</keyword>
<dbReference type="Proteomes" id="UP000325434">
    <property type="component" value="Unassembled WGS sequence"/>
</dbReference>